<feature type="compositionally biased region" description="Acidic residues" evidence="1">
    <location>
        <begin position="28"/>
        <end position="57"/>
    </location>
</feature>
<evidence type="ECO:0000313" key="2">
    <source>
        <dbReference type="EMBL" id="PKC75310.1"/>
    </source>
</evidence>
<sequence length="144" mass="16412">MSLKNFSKSSKVSGTLVHMKRSRRYTDDSEMMVDEGEEDSEMMMDEGEEESDEDDGGESMNFPSTQRELAALTDEEVLDLLKFYNLRPLAGLISYLSFSSWLINVSGCLITAKEINKILHTVGYNNQGYRDFLVTISRVLYLNK</sequence>
<reference evidence="2 3" key="1">
    <citation type="submission" date="2017-10" db="EMBL/GenBank/DDBJ databases">
        <title>Extensive intraspecific genome diversity in a model arbuscular mycorrhizal fungus.</title>
        <authorList>
            <person name="Chen E.C.H."/>
            <person name="Morin E."/>
            <person name="Baudet D."/>
            <person name="Noel J."/>
            <person name="Ndikumana S."/>
            <person name="Charron P."/>
            <person name="St-Onge C."/>
            <person name="Giorgi J."/>
            <person name="Grigoriev I.V."/>
            <person name="Roux C."/>
            <person name="Martin F.M."/>
            <person name="Corradi N."/>
        </authorList>
    </citation>
    <scope>NUCLEOTIDE SEQUENCE [LARGE SCALE GENOMIC DNA]</scope>
    <source>
        <strain evidence="2 3">A1</strain>
    </source>
</reference>
<evidence type="ECO:0000256" key="1">
    <source>
        <dbReference type="SAM" id="MobiDB-lite"/>
    </source>
</evidence>
<name>A0A2N0SIC9_9GLOM</name>
<dbReference type="AlphaFoldDB" id="A0A2N0SIC9"/>
<evidence type="ECO:0000313" key="3">
    <source>
        <dbReference type="Proteomes" id="UP000232688"/>
    </source>
</evidence>
<dbReference type="Proteomes" id="UP000232688">
    <property type="component" value="Unassembled WGS sequence"/>
</dbReference>
<accession>A0A2N0SIC9</accession>
<proteinExistence type="predicted"/>
<dbReference type="VEuPathDB" id="FungiDB:RhiirA1_448957"/>
<dbReference type="EMBL" id="LLXH01000026">
    <property type="protein sequence ID" value="PKC75310.1"/>
    <property type="molecule type" value="Genomic_DNA"/>
</dbReference>
<feature type="region of interest" description="Disordered" evidence="1">
    <location>
        <begin position="1"/>
        <end position="66"/>
    </location>
</feature>
<comment type="caution">
    <text evidence="2">The sequence shown here is derived from an EMBL/GenBank/DDBJ whole genome shotgun (WGS) entry which is preliminary data.</text>
</comment>
<protein>
    <submittedName>
        <fullName evidence="2">Uncharacterized protein</fullName>
    </submittedName>
</protein>
<organism evidence="2 3">
    <name type="scientific">Rhizophagus irregularis</name>
    <dbReference type="NCBI Taxonomy" id="588596"/>
    <lineage>
        <taxon>Eukaryota</taxon>
        <taxon>Fungi</taxon>
        <taxon>Fungi incertae sedis</taxon>
        <taxon>Mucoromycota</taxon>
        <taxon>Glomeromycotina</taxon>
        <taxon>Glomeromycetes</taxon>
        <taxon>Glomerales</taxon>
        <taxon>Glomeraceae</taxon>
        <taxon>Rhizophagus</taxon>
    </lineage>
</organism>
<reference evidence="2 3" key="2">
    <citation type="submission" date="2017-10" db="EMBL/GenBank/DDBJ databases">
        <title>Genome analyses suggest a sexual origin of heterokaryosis in a supposedly ancient asexual fungus.</title>
        <authorList>
            <person name="Corradi N."/>
            <person name="Sedzielewska K."/>
            <person name="Noel J."/>
            <person name="Charron P."/>
            <person name="Farinelli L."/>
            <person name="Marton T."/>
            <person name="Kruger M."/>
            <person name="Pelin A."/>
            <person name="Brachmann A."/>
            <person name="Corradi N."/>
        </authorList>
    </citation>
    <scope>NUCLEOTIDE SEQUENCE [LARGE SCALE GENOMIC DNA]</scope>
    <source>
        <strain evidence="2 3">A1</strain>
    </source>
</reference>
<feature type="compositionally biased region" description="Polar residues" evidence="1">
    <location>
        <begin position="1"/>
        <end position="13"/>
    </location>
</feature>
<gene>
    <name evidence="2" type="ORF">RhiirA1_448957</name>
</gene>